<name>A0ABR9DQ78_9MICO</name>
<dbReference type="PROSITE" id="PS51186">
    <property type="entry name" value="GNAT"/>
    <property type="match status" value="1"/>
</dbReference>
<protein>
    <submittedName>
        <fullName evidence="2">GNAT family N-acetyltransferase</fullName>
    </submittedName>
</protein>
<evidence type="ECO:0000313" key="2">
    <source>
        <dbReference type="EMBL" id="MBD9699133.1"/>
    </source>
</evidence>
<dbReference type="PANTHER" id="PTHR13170">
    <property type="entry name" value="O-GLCNACASE"/>
    <property type="match status" value="1"/>
</dbReference>
<dbReference type="Gene3D" id="3.40.630.30">
    <property type="match status" value="1"/>
</dbReference>
<organism evidence="2 3">
    <name type="scientific">Flavimobilis rhizosphaerae</name>
    <dbReference type="NCBI Taxonomy" id="2775421"/>
    <lineage>
        <taxon>Bacteria</taxon>
        <taxon>Bacillati</taxon>
        <taxon>Actinomycetota</taxon>
        <taxon>Actinomycetes</taxon>
        <taxon>Micrococcales</taxon>
        <taxon>Jonesiaceae</taxon>
        <taxon>Flavimobilis</taxon>
    </lineage>
</organism>
<evidence type="ECO:0000259" key="1">
    <source>
        <dbReference type="PROSITE" id="PS51186"/>
    </source>
</evidence>
<reference evidence="2 3" key="1">
    <citation type="submission" date="2020-09" db="EMBL/GenBank/DDBJ databases">
        <title>Flavimobilis rhizosphaerae sp. nov., isolated from rhizosphere soil of Spartina alterniflora.</title>
        <authorList>
            <person name="Hanqin C."/>
        </authorList>
    </citation>
    <scope>NUCLEOTIDE SEQUENCE [LARGE SCALE GENOMIC DNA]</scope>
    <source>
        <strain evidence="2 3">GY 10621</strain>
    </source>
</reference>
<dbReference type="InterPro" id="IPR000182">
    <property type="entry name" value="GNAT_dom"/>
</dbReference>
<proteinExistence type="predicted"/>
<dbReference type="InterPro" id="IPR051822">
    <property type="entry name" value="Glycosyl_Hydrolase_84"/>
</dbReference>
<comment type="caution">
    <text evidence="2">The sequence shown here is derived from an EMBL/GenBank/DDBJ whole genome shotgun (WGS) entry which is preliminary data.</text>
</comment>
<keyword evidence="3" id="KW-1185">Reference proteome</keyword>
<accession>A0ABR9DQ78</accession>
<gene>
    <name evidence="2" type="ORF">IGS67_06460</name>
</gene>
<sequence>MRPARTTDATEVARLYDVCVRTGAAGGDATDLYANPLLLPEVYLGAYLALEPGLAFVLADDDDRAVGYVVGAADTREFAARCEREWWPALRERFPLGSAEPGSADEKLVALIHTPGSMPEAVLDRYPAHLHVDLLPEGQGGGNGRRLLETLFDALRARGVTALHLGVDTSNTQAVGFYEHLGFRLALPDTDWLYGIDL</sequence>
<dbReference type="SUPFAM" id="SSF55729">
    <property type="entry name" value="Acyl-CoA N-acyltransferases (Nat)"/>
    <property type="match status" value="1"/>
</dbReference>
<dbReference type="PANTHER" id="PTHR13170:SF16">
    <property type="entry name" value="PROTEIN O-GLCNACASE"/>
    <property type="match status" value="1"/>
</dbReference>
<dbReference type="EMBL" id="JACZDF010000003">
    <property type="protein sequence ID" value="MBD9699133.1"/>
    <property type="molecule type" value="Genomic_DNA"/>
</dbReference>
<evidence type="ECO:0000313" key="3">
    <source>
        <dbReference type="Proteomes" id="UP000642107"/>
    </source>
</evidence>
<feature type="domain" description="N-acetyltransferase" evidence="1">
    <location>
        <begin position="1"/>
        <end position="198"/>
    </location>
</feature>
<dbReference type="Proteomes" id="UP000642107">
    <property type="component" value="Unassembled WGS sequence"/>
</dbReference>
<dbReference type="InterPro" id="IPR016181">
    <property type="entry name" value="Acyl_CoA_acyltransferase"/>
</dbReference>
<dbReference type="Pfam" id="PF00583">
    <property type="entry name" value="Acetyltransf_1"/>
    <property type="match status" value="1"/>
</dbReference>